<protein>
    <submittedName>
        <fullName evidence="1">Uncharacterized protein</fullName>
    </submittedName>
</protein>
<dbReference type="AlphaFoldDB" id="A0A137PC35"/>
<dbReference type="Proteomes" id="UP000070444">
    <property type="component" value="Unassembled WGS sequence"/>
</dbReference>
<reference evidence="1 2" key="1">
    <citation type="journal article" date="2015" name="Genome Biol. Evol.">
        <title>Phylogenomic analyses indicate that early fungi evolved digesting cell walls of algal ancestors of land plants.</title>
        <authorList>
            <person name="Chang Y."/>
            <person name="Wang S."/>
            <person name="Sekimoto S."/>
            <person name="Aerts A.L."/>
            <person name="Choi C."/>
            <person name="Clum A."/>
            <person name="LaButti K.M."/>
            <person name="Lindquist E.A."/>
            <person name="Yee Ngan C."/>
            <person name="Ohm R.A."/>
            <person name="Salamov A.A."/>
            <person name="Grigoriev I.V."/>
            <person name="Spatafora J.W."/>
            <person name="Berbee M.L."/>
        </authorList>
    </citation>
    <scope>NUCLEOTIDE SEQUENCE [LARGE SCALE GENOMIC DNA]</scope>
    <source>
        <strain evidence="1 2">NRRL 28638</strain>
    </source>
</reference>
<proteinExistence type="predicted"/>
<keyword evidence="2" id="KW-1185">Reference proteome</keyword>
<accession>A0A137PC35</accession>
<dbReference type="EMBL" id="KQ964451">
    <property type="protein sequence ID" value="KXN72532.1"/>
    <property type="molecule type" value="Genomic_DNA"/>
</dbReference>
<organism evidence="1 2">
    <name type="scientific">Conidiobolus coronatus (strain ATCC 28846 / CBS 209.66 / NRRL 28638)</name>
    <name type="common">Delacroixia coronata</name>
    <dbReference type="NCBI Taxonomy" id="796925"/>
    <lineage>
        <taxon>Eukaryota</taxon>
        <taxon>Fungi</taxon>
        <taxon>Fungi incertae sedis</taxon>
        <taxon>Zoopagomycota</taxon>
        <taxon>Entomophthoromycotina</taxon>
        <taxon>Entomophthoromycetes</taxon>
        <taxon>Entomophthorales</taxon>
        <taxon>Ancylistaceae</taxon>
        <taxon>Conidiobolus</taxon>
    </lineage>
</organism>
<evidence type="ECO:0000313" key="1">
    <source>
        <dbReference type="EMBL" id="KXN72532.1"/>
    </source>
</evidence>
<name>A0A137PC35_CONC2</name>
<sequence>MPFNDIVNILVTISKGAEHQFTTLLNHLLLQIESSVSKSESNTISKDPLFSLHLVILSKLYLINKPLINQNIMETIILNCCTAEWDKLTSEGVESCLDLIGWYGTDNPSILAKLESVLAAIQLEPSYPLQSYIYCVISLTYRFPAYYQALLFIATEWVAFKHPDWTIRTGYKPIFTKLFPKRSSDLNHSGLCILSDIEPDKLQPSYLERYQNLAKKQKSSKARESNFIMLNFELSLDELFELDPMVYSMSKKEFDYLWSSYNTSIRRPIPSLLVDEEILSREVIQSKFDSYSIFTLDLEIINDSEFRWKGFTFEVNIALHMNI</sequence>
<gene>
    <name evidence="1" type="ORF">CONCODRAFT_131074</name>
</gene>
<evidence type="ECO:0000313" key="2">
    <source>
        <dbReference type="Proteomes" id="UP000070444"/>
    </source>
</evidence>